<dbReference type="STRING" id="451.B6N58_09320"/>
<reference evidence="2" key="1">
    <citation type="submission" date="2014-09" db="EMBL/GenBank/DDBJ databases">
        <authorList>
            <person name="GOMEZ-VALERO Laura"/>
        </authorList>
    </citation>
    <scope>NUCLEOTIDE SEQUENCE</scope>
    <source>
        <strain evidence="2">ATCC33218</strain>
    </source>
</reference>
<dbReference type="PATRIC" id="fig|451.8.peg.1755"/>
<dbReference type="AlphaFoldDB" id="A0A098GF06"/>
<evidence type="ECO:0000313" key="2">
    <source>
        <dbReference type="EMBL" id="CEG60550.1"/>
    </source>
</evidence>
<evidence type="ECO:0000313" key="4">
    <source>
        <dbReference type="Proteomes" id="UP000032414"/>
    </source>
</evidence>
<evidence type="ECO:0000259" key="1">
    <source>
        <dbReference type="PROSITE" id="PS50801"/>
    </source>
</evidence>
<accession>A0A098GF06</accession>
<reference evidence="3 5" key="3">
    <citation type="submission" date="2016-10" db="EMBL/GenBank/DDBJ databases">
        <authorList>
            <person name="Varghese N."/>
            <person name="Submissions S."/>
        </authorList>
    </citation>
    <scope>NUCLEOTIDE SEQUENCE [LARGE SCALE GENOMIC DNA]</scope>
    <source>
        <strain evidence="3 5">ATCC 33218</strain>
    </source>
</reference>
<dbReference type="Proteomes" id="UP000032414">
    <property type="component" value="Chromosome I"/>
</dbReference>
<dbReference type="CDD" id="cd07043">
    <property type="entry name" value="STAS_anti-anti-sigma_factors"/>
    <property type="match status" value="1"/>
</dbReference>
<name>A0A098GF06_LEGMI</name>
<organism evidence="2 4">
    <name type="scientific">Legionella micdadei</name>
    <name type="common">Tatlockia micdadei</name>
    <dbReference type="NCBI Taxonomy" id="451"/>
    <lineage>
        <taxon>Bacteria</taxon>
        <taxon>Pseudomonadati</taxon>
        <taxon>Pseudomonadota</taxon>
        <taxon>Gammaproteobacteria</taxon>
        <taxon>Legionellales</taxon>
        <taxon>Legionellaceae</taxon>
        <taxon>Legionella</taxon>
    </lineage>
</organism>
<protein>
    <submittedName>
        <fullName evidence="3">Phospholipid transport system transporter-binding protein</fullName>
    </submittedName>
    <submittedName>
        <fullName evidence="2">Putative anti-sigma-B factor antagonist (Anti-anti-sigma-B factor)</fullName>
    </submittedName>
</protein>
<sequence length="95" mass="10542">MQPQSFKPSPEMTFATVQDDCRRLFKFCHESKEAVLHLDLSEVLHCDSAGLALLIEARRLCKAQNKTCKIDGMPKAVQALAEFCGVDAMLEISAD</sequence>
<dbReference type="PROSITE" id="PS50801">
    <property type="entry name" value="STAS"/>
    <property type="match status" value="1"/>
</dbReference>
<dbReference type="Pfam" id="PF13466">
    <property type="entry name" value="STAS_2"/>
    <property type="match status" value="1"/>
</dbReference>
<dbReference type="InterPro" id="IPR058548">
    <property type="entry name" value="MlaB-like_STAS"/>
</dbReference>
<dbReference type="RefSeq" id="WP_074454205.1">
    <property type="nucleotide sequence ID" value="NZ_CP020614.1"/>
</dbReference>
<evidence type="ECO:0000313" key="5">
    <source>
        <dbReference type="Proteomes" id="UP000182998"/>
    </source>
</evidence>
<keyword evidence="5" id="KW-1185">Reference proteome</keyword>
<dbReference type="EMBL" id="FMVN01000001">
    <property type="protein sequence ID" value="SCX81358.1"/>
    <property type="molecule type" value="Genomic_DNA"/>
</dbReference>
<dbReference type="InterPro" id="IPR036513">
    <property type="entry name" value="STAS_dom_sf"/>
</dbReference>
<reference evidence="4" key="2">
    <citation type="submission" date="2014-09" db="EMBL/GenBank/DDBJ databases">
        <authorList>
            <person name="Gomez-Valero L."/>
        </authorList>
    </citation>
    <scope>NUCLEOTIDE SEQUENCE [LARGE SCALE GENOMIC DNA]</scope>
    <source>
        <strain evidence="4">ATCC33218</strain>
    </source>
</reference>
<dbReference type="EMBL" id="LN614830">
    <property type="protein sequence ID" value="CEG60550.1"/>
    <property type="molecule type" value="Genomic_DNA"/>
</dbReference>
<dbReference type="Proteomes" id="UP000182998">
    <property type="component" value="Unassembled WGS sequence"/>
</dbReference>
<dbReference type="SUPFAM" id="SSF52091">
    <property type="entry name" value="SpoIIaa-like"/>
    <property type="match status" value="1"/>
</dbReference>
<gene>
    <name evidence="2" type="ORF">LMI_1239</name>
    <name evidence="3" type="ORF">SAMN02982997_00132</name>
</gene>
<proteinExistence type="predicted"/>
<feature type="domain" description="STAS" evidence="1">
    <location>
        <begin position="11"/>
        <end position="95"/>
    </location>
</feature>
<dbReference type="KEGG" id="tmc:LMI_1239"/>
<dbReference type="HOGENOM" id="CLU_115403_13_2_6"/>
<evidence type="ECO:0000313" key="3">
    <source>
        <dbReference type="EMBL" id="SCX81358.1"/>
    </source>
</evidence>
<dbReference type="InterPro" id="IPR002645">
    <property type="entry name" value="STAS_dom"/>
</dbReference>
<dbReference type="Gene3D" id="3.30.750.24">
    <property type="entry name" value="STAS domain"/>
    <property type="match status" value="1"/>
</dbReference>